<accession>A0A938Y3P3</accession>
<name>A0A938Y3P3_9BACL</name>
<evidence type="ECO:0000313" key="2">
    <source>
        <dbReference type="Proteomes" id="UP000717624"/>
    </source>
</evidence>
<dbReference type="AlphaFoldDB" id="A0A938Y3P3"/>
<organism evidence="1 2">
    <name type="scientific">Brevibacillus fulvus</name>
    <dbReference type="NCBI Taxonomy" id="1125967"/>
    <lineage>
        <taxon>Bacteria</taxon>
        <taxon>Bacillati</taxon>
        <taxon>Bacillota</taxon>
        <taxon>Bacilli</taxon>
        <taxon>Bacillales</taxon>
        <taxon>Paenibacillaceae</taxon>
        <taxon>Brevibacillus</taxon>
    </lineage>
</organism>
<sequence>MTELLVDAFPYIRCDNRLMRSINNEEVRVFPLSAFFRPIPKLIVSYLSNVEGVVQYRFYPANIGRLFYLGTIAFFTQASGNGLESQSLIGVIKYFADDDSFFIVDNKALINAIIAQDLATDDSPFSALYNIPDFTRSQWNCVHALRMKQQSGKLTFPVL</sequence>
<evidence type="ECO:0000313" key="1">
    <source>
        <dbReference type="EMBL" id="MBM7591764.1"/>
    </source>
</evidence>
<reference evidence="1" key="1">
    <citation type="submission" date="2021-01" db="EMBL/GenBank/DDBJ databases">
        <title>Genomic Encyclopedia of Type Strains, Phase IV (KMG-IV): sequencing the most valuable type-strain genomes for metagenomic binning, comparative biology and taxonomic classification.</title>
        <authorList>
            <person name="Goeker M."/>
        </authorList>
    </citation>
    <scope>NUCLEOTIDE SEQUENCE</scope>
    <source>
        <strain evidence="1">DSM 25523</strain>
    </source>
</reference>
<comment type="caution">
    <text evidence="1">The sequence shown here is derived from an EMBL/GenBank/DDBJ whole genome shotgun (WGS) entry which is preliminary data.</text>
</comment>
<protein>
    <submittedName>
        <fullName evidence="1">Uncharacterized protein</fullName>
    </submittedName>
</protein>
<dbReference type="EMBL" id="JAFBEB010000015">
    <property type="protein sequence ID" value="MBM7591764.1"/>
    <property type="molecule type" value="Genomic_DNA"/>
</dbReference>
<keyword evidence="2" id="KW-1185">Reference proteome</keyword>
<dbReference type="Proteomes" id="UP000717624">
    <property type="component" value="Unassembled WGS sequence"/>
</dbReference>
<gene>
    <name evidence="1" type="ORF">JOD01_003416</name>
</gene>
<proteinExistence type="predicted"/>